<proteinExistence type="predicted"/>
<comment type="subcellular location">
    <subcellularLocation>
        <location evidence="1">Mitochondrion</location>
    </subcellularLocation>
</comment>
<keyword evidence="3 5" id="KW-1133">Transmembrane helix</keyword>
<evidence type="ECO:0000256" key="3">
    <source>
        <dbReference type="ARBA" id="ARBA00022989"/>
    </source>
</evidence>
<feature type="transmembrane region" description="Helical" evidence="5">
    <location>
        <begin position="155"/>
        <end position="172"/>
    </location>
</feature>
<protein>
    <recommendedName>
        <fullName evidence="6">HIG1 domain-containing protein</fullName>
    </recommendedName>
</protein>
<evidence type="ECO:0000256" key="4">
    <source>
        <dbReference type="ARBA" id="ARBA00023136"/>
    </source>
</evidence>
<dbReference type="OrthoDB" id="36576at2759"/>
<sequence length="182" mass="19657">MSSSSLKRDIITANSLVVGLQASVVSAATMGAVVYAANQTSATFRNRLGLSGKLGFVAMAGLAGFFIAGEQDLLKGSRNPDAYIAELEGNTTAAMTNVASPRKSLGLHHQLANYIYDNPFRSLTCMATPLVGFIYLDQSRNANIQFSQKIMHTRIYGQGACVVLLLSTMAFHDWMSKRGHFE</sequence>
<dbReference type="RefSeq" id="XP_012197103.1">
    <property type="nucleotide sequence ID" value="XM_012341713.1"/>
</dbReference>
<organism evidence="7 8">
    <name type="scientific">Saprolegnia parasitica (strain CBS 223.65)</name>
    <dbReference type="NCBI Taxonomy" id="695850"/>
    <lineage>
        <taxon>Eukaryota</taxon>
        <taxon>Sar</taxon>
        <taxon>Stramenopiles</taxon>
        <taxon>Oomycota</taxon>
        <taxon>Saprolegniomycetes</taxon>
        <taxon>Saprolegniales</taxon>
        <taxon>Saprolegniaceae</taxon>
        <taxon>Saprolegnia</taxon>
    </lineage>
</organism>
<name>A0A067CMH0_SAPPC</name>
<dbReference type="Proteomes" id="UP000030745">
    <property type="component" value="Unassembled WGS sequence"/>
</dbReference>
<evidence type="ECO:0000256" key="2">
    <source>
        <dbReference type="ARBA" id="ARBA00022692"/>
    </source>
</evidence>
<keyword evidence="4 5" id="KW-0472">Membrane</keyword>
<dbReference type="OMA" id="MSKRGHF"/>
<evidence type="ECO:0000313" key="7">
    <source>
        <dbReference type="EMBL" id="KDO31904.1"/>
    </source>
</evidence>
<dbReference type="InterPro" id="IPR007667">
    <property type="entry name" value="Hypoxia_induced_domain"/>
</dbReference>
<evidence type="ECO:0000256" key="5">
    <source>
        <dbReference type="SAM" id="Phobius"/>
    </source>
</evidence>
<evidence type="ECO:0000256" key="1">
    <source>
        <dbReference type="ARBA" id="ARBA00004173"/>
    </source>
</evidence>
<feature type="transmembrane region" description="Helical" evidence="5">
    <location>
        <begin position="12"/>
        <end position="36"/>
    </location>
</feature>
<evidence type="ECO:0000313" key="8">
    <source>
        <dbReference type="Proteomes" id="UP000030745"/>
    </source>
</evidence>
<dbReference type="GO" id="GO:0005739">
    <property type="term" value="C:mitochondrion"/>
    <property type="evidence" value="ECO:0007669"/>
    <property type="project" value="UniProtKB-SubCell"/>
</dbReference>
<dbReference type="VEuPathDB" id="FungiDB:SPRG_03120"/>
<keyword evidence="2 5" id="KW-0812">Transmembrane</keyword>
<gene>
    <name evidence="7" type="ORF">SPRG_03120</name>
</gene>
<dbReference type="GeneID" id="24125649"/>
<accession>A0A067CMH0</accession>
<dbReference type="PROSITE" id="PS51503">
    <property type="entry name" value="HIG1"/>
    <property type="match status" value="1"/>
</dbReference>
<dbReference type="KEGG" id="spar:SPRG_03120"/>
<dbReference type="AlphaFoldDB" id="A0A067CMH0"/>
<dbReference type="Pfam" id="PF04588">
    <property type="entry name" value="HIG_1_N"/>
    <property type="match status" value="1"/>
</dbReference>
<reference evidence="7 8" key="1">
    <citation type="journal article" date="2013" name="PLoS Genet.">
        <title>Distinctive expansion of potential virulence genes in the genome of the oomycete fish pathogen Saprolegnia parasitica.</title>
        <authorList>
            <person name="Jiang R.H."/>
            <person name="de Bruijn I."/>
            <person name="Haas B.J."/>
            <person name="Belmonte R."/>
            <person name="Lobach L."/>
            <person name="Christie J."/>
            <person name="van den Ackerveken G."/>
            <person name="Bottin A."/>
            <person name="Bulone V."/>
            <person name="Diaz-Moreno S.M."/>
            <person name="Dumas B."/>
            <person name="Fan L."/>
            <person name="Gaulin E."/>
            <person name="Govers F."/>
            <person name="Grenville-Briggs L.J."/>
            <person name="Horner N.R."/>
            <person name="Levin J.Z."/>
            <person name="Mammella M."/>
            <person name="Meijer H.J."/>
            <person name="Morris P."/>
            <person name="Nusbaum C."/>
            <person name="Oome S."/>
            <person name="Phillips A.J."/>
            <person name="van Rooyen D."/>
            <person name="Rzeszutek E."/>
            <person name="Saraiva M."/>
            <person name="Secombes C.J."/>
            <person name="Seidl M.F."/>
            <person name="Snel B."/>
            <person name="Stassen J.H."/>
            <person name="Sykes S."/>
            <person name="Tripathy S."/>
            <person name="van den Berg H."/>
            <person name="Vega-Arreguin J.C."/>
            <person name="Wawra S."/>
            <person name="Young S.K."/>
            <person name="Zeng Q."/>
            <person name="Dieguez-Uribeondo J."/>
            <person name="Russ C."/>
            <person name="Tyler B.M."/>
            <person name="van West P."/>
        </authorList>
    </citation>
    <scope>NUCLEOTIDE SEQUENCE [LARGE SCALE GENOMIC DNA]</scope>
    <source>
        <strain evidence="7 8">CBS 223.65</strain>
    </source>
</reference>
<evidence type="ECO:0000259" key="6">
    <source>
        <dbReference type="PROSITE" id="PS51503"/>
    </source>
</evidence>
<feature type="domain" description="HIG1" evidence="6">
    <location>
        <begin position="91"/>
        <end position="182"/>
    </location>
</feature>
<dbReference type="EMBL" id="KK583196">
    <property type="protein sequence ID" value="KDO31904.1"/>
    <property type="molecule type" value="Genomic_DNA"/>
</dbReference>
<feature type="transmembrane region" description="Helical" evidence="5">
    <location>
        <begin position="48"/>
        <end position="68"/>
    </location>
</feature>
<keyword evidence="8" id="KW-1185">Reference proteome</keyword>